<name>W7YMD8_9BACT</name>
<comment type="caution">
    <text evidence="1">The sequence shown here is derived from an EMBL/GenBank/DDBJ whole genome shotgun (WGS) entry which is preliminary data.</text>
</comment>
<proteinExistence type="predicted"/>
<dbReference type="STRING" id="869213.GCA_000517085_00003"/>
<protein>
    <submittedName>
        <fullName evidence="1">Uncharacterized protein</fullName>
    </submittedName>
</protein>
<gene>
    <name evidence="1" type="ORF">JCM21142_114585</name>
</gene>
<dbReference type="Proteomes" id="UP000019402">
    <property type="component" value="Unassembled WGS sequence"/>
</dbReference>
<organism evidence="1 2">
    <name type="scientific">Saccharicrinis fermentans DSM 9555 = JCM 21142</name>
    <dbReference type="NCBI Taxonomy" id="869213"/>
    <lineage>
        <taxon>Bacteria</taxon>
        <taxon>Pseudomonadati</taxon>
        <taxon>Bacteroidota</taxon>
        <taxon>Bacteroidia</taxon>
        <taxon>Marinilabiliales</taxon>
        <taxon>Marinilabiliaceae</taxon>
        <taxon>Saccharicrinis</taxon>
    </lineage>
</organism>
<dbReference type="AlphaFoldDB" id="W7YMD8"/>
<dbReference type="EMBL" id="BAMD01000134">
    <property type="protein sequence ID" value="GAF05831.1"/>
    <property type="molecule type" value="Genomic_DNA"/>
</dbReference>
<sequence>MENWYPKIFDDVKEFSPIKGDYLFVSELVTHELKGGIQSSRDYQSLLINPELIKFINPKEINHATDSSVHPIYDEDYEYKGRSSVFISNHEGLENVSPFVYSWESANNITFQPDPMFLQTYGLTPRLTEKTIHWDDLSRPLMDVVTLIPKSVYDFPNYSQSYVQIRKDYLQDYLKLTKKSLIQVYCETRILECNQELEGLLGENGYFERTTKYNHFRINKISENKIFTEVTGYRQINLGDKVPFSKWDKKEKVFNWPGYTEPISRKNAKHFDYVFVSDEVLDIYEKDEKYKVYPSGEVGYMNQWSVSRASRVGRNHIQLELFKLYEGTPTDVIAHWNKFAVNKSAVDFDKENIVDKAERLVFTYIDFAECLSQLIFNYFETNLKTDELIRLDKKKLKHYGWCTEETIKPITHHLRHKLDKQNFLFRVKKLHHFLVENLVERKLRYIASDIFGIDLNKFKRNPDEVIRSIKLLNIILNYIRISEETGLNLNQDSAEINNRLLENELVEIELIKHLNAINNLRQLDSHKGGTKSDEKLTKALNIFGLEKNQVHDNYLDACETIYDKIELELRELRKTTHNIL</sequence>
<dbReference type="eggNOG" id="ENOG5032RYW">
    <property type="taxonomic scope" value="Bacteria"/>
</dbReference>
<dbReference type="RefSeq" id="WP_044214379.1">
    <property type="nucleotide sequence ID" value="NZ_BAMD01000134.1"/>
</dbReference>
<accession>W7YMD8</accession>
<evidence type="ECO:0000313" key="1">
    <source>
        <dbReference type="EMBL" id="GAF05831.1"/>
    </source>
</evidence>
<dbReference type="OrthoDB" id="1095281at2"/>
<evidence type="ECO:0000313" key="2">
    <source>
        <dbReference type="Proteomes" id="UP000019402"/>
    </source>
</evidence>
<keyword evidence="2" id="KW-1185">Reference proteome</keyword>
<reference evidence="1 2" key="1">
    <citation type="journal article" date="2014" name="Genome Announc.">
        <title>Draft Genome Sequence of Cytophaga fermentans JCM 21142T, a Facultative Anaerobe Isolated from Marine Mud.</title>
        <authorList>
            <person name="Starns D."/>
            <person name="Oshima K."/>
            <person name="Suda W."/>
            <person name="Iino T."/>
            <person name="Yuki M."/>
            <person name="Inoue J."/>
            <person name="Kitamura K."/>
            <person name="Iida T."/>
            <person name="Darby A."/>
            <person name="Hattori M."/>
            <person name="Ohkuma M."/>
        </authorList>
    </citation>
    <scope>NUCLEOTIDE SEQUENCE [LARGE SCALE GENOMIC DNA]</scope>
    <source>
        <strain evidence="1 2">JCM 21142</strain>
    </source>
</reference>